<dbReference type="SMART" id="SM00642">
    <property type="entry name" value="Aamy"/>
    <property type="match status" value="1"/>
</dbReference>
<feature type="domain" description="Glycosyl hydrolase family 13 catalytic" evidence="3">
    <location>
        <begin position="301"/>
        <end position="657"/>
    </location>
</feature>
<keyword evidence="2" id="KW-0732">Signal</keyword>
<reference evidence="4 5" key="1">
    <citation type="submission" date="2018-05" db="EMBL/GenBank/DDBJ databases">
        <title>A metagenomic window into the 2 km-deep terrestrial subsurface aquifer revealed taxonomically and functionally diverse microbial community comprising novel uncultured bacterial lineages.</title>
        <authorList>
            <person name="Kadnikov V.V."/>
            <person name="Mardanov A.V."/>
            <person name="Beletsky A.V."/>
            <person name="Banks D."/>
            <person name="Pimenov N.V."/>
            <person name="Frank Y.A."/>
            <person name="Karnachuk O.V."/>
            <person name="Ravin N.V."/>
        </authorList>
    </citation>
    <scope>NUCLEOTIDE SEQUENCE [LARGE SCALE GENOMIC DNA]</scope>
    <source>
        <strain evidence="4">BY5</strain>
    </source>
</reference>
<gene>
    <name evidence="4" type="ORF">OZSIB_4296</name>
</gene>
<name>A0A367ZQ91_9BACT</name>
<dbReference type="Pfam" id="PF00128">
    <property type="entry name" value="Alpha-amylase"/>
    <property type="match status" value="1"/>
</dbReference>
<dbReference type="InterPro" id="IPR044505">
    <property type="entry name" value="GlgX_Isoamylase_N_E_set"/>
</dbReference>
<dbReference type="InterPro" id="IPR013780">
    <property type="entry name" value="Glyco_hydro_b"/>
</dbReference>
<evidence type="ECO:0000256" key="1">
    <source>
        <dbReference type="ARBA" id="ARBA00008061"/>
    </source>
</evidence>
<dbReference type="InterPro" id="IPR013783">
    <property type="entry name" value="Ig-like_fold"/>
</dbReference>
<organism evidence="4 5">
    <name type="scientific">Candidatus Ozemobacter sibiricus</name>
    <dbReference type="NCBI Taxonomy" id="2268124"/>
    <lineage>
        <taxon>Bacteria</taxon>
        <taxon>Candidatus Ozemobacteria</taxon>
        <taxon>Candidatus Ozemobacterales</taxon>
        <taxon>Candidatus Ozemobacteraceae</taxon>
        <taxon>Candidatus Ozemobacter</taxon>
    </lineage>
</organism>
<dbReference type="SUPFAM" id="SSF81296">
    <property type="entry name" value="E set domains"/>
    <property type="match status" value="1"/>
</dbReference>
<feature type="chain" id="PRO_5016719237" evidence="2">
    <location>
        <begin position="25"/>
        <end position="752"/>
    </location>
</feature>
<dbReference type="EMBL" id="QOQW01000012">
    <property type="protein sequence ID" value="RCK79542.1"/>
    <property type="molecule type" value="Genomic_DNA"/>
</dbReference>
<proteinExistence type="inferred from homology"/>
<dbReference type="InterPro" id="IPR017853">
    <property type="entry name" value="GH"/>
</dbReference>
<dbReference type="InterPro" id="IPR014756">
    <property type="entry name" value="Ig_E-set"/>
</dbReference>
<evidence type="ECO:0000313" key="5">
    <source>
        <dbReference type="Proteomes" id="UP000252355"/>
    </source>
</evidence>
<dbReference type="Gene3D" id="3.20.20.80">
    <property type="entry name" value="Glycosidases"/>
    <property type="match status" value="1"/>
</dbReference>
<accession>A0A367ZQ91</accession>
<comment type="similarity">
    <text evidence="1">Belongs to the glycosyl hydrolase 13 family.</text>
</comment>
<dbReference type="SUPFAM" id="SSF51445">
    <property type="entry name" value="(Trans)glycosidases"/>
    <property type="match status" value="1"/>
</dbReference>
<dbReference type="GO" id="GO:0005975">
    <property type="term" value="P:carbohydrate metabolic process"/>
    <property type="evidence" value="ECO:0007669"/>
    <property type="project" value="InterPro"/>
</dbReference>
<dbReference type="PANTHER" id="PTHR43002">
    <property type="entry name" value="GLYCOGEN DEBRANCHING ENZYME"/>
    <property type="match status" value="1"/>
</dbReference>
<dbReference type="InterPro" id="IPR006047">
    <property type="entry name" value="GH13_cat_dom"/>
</dbReference>
<sequence length="752" mass="84035">MRRTWCTLAALALTLFLTVGHVWADAEPGLFLDRINQMARDVHATQRMMASEGKGGEGTAAALAKEAASANELKRWLAGVDSTDEAEQAFDVLRKYVYRVSNGPEKKAAQIGLAQFEQRVKFLAQTENPAFAAYLDKIEALNTELESKQIRFDAGPATRVRQLADQGPTARRSAREEGLLGAHVVGGNTTFAVYSPAATEVNVVLFKKPTDTTGTGYPMKKDASGVWRCTVPGNLTGTWYAFSANGPVTDGHLFDPKRLLSDPYAFANYDHNGKSLIVNRDFTWTDQGFKPPKPEDLIIYEVHVKDFSAHPSSGVTGATRGTYQGFLQSKGLQHIVDLGVNAVELLPIHEFDNNFAGHPNHWGYMTSHFFAPECSYASGKNGEAVKEFKQLVNGLHKSGIAVIMDVVFNHTAEGNEKGLPLNFKGLDNPGYYRLTDDKKFYWNGTGCGNEFRSDNPMTRKLILDSLKYWVREYHVDGFRFDLATILDKQTMTAIANELPAQTILIAEPWAADWARNQWGKTDFRNTKWAKWNDDFREKVRGLMKGQFDRNELMTVLAGTCFWWTAKPTESVNYIECHDGATVSDLFGGNVQSLKLGAVALLTAQGIPMLHAGQEFNKNKKGNDNSYDQDNDINWIDWSLRQKNQDLYEFYRGLIALRKAYPNFRHTTALNNQHIEWLLPANQRALGYRLKGQTDFLVLLNSDSHEWISFGLPDGLPWKIVCNGHKVDVNGGLGTATGDYKVPPRTAVILKNR</sequence>
<evidence type="ECO:0000259" key="3">
    <source>
        <dbReference type="SMART" id="SM00642"/>
    </source>
</evidence>
<feature type="signal peptide" evidence="2">
    <location>
        <begin position="1"/>
        <end position="24"/>
    </location>
</feature>
<dbReference type="Proteomes" id="UP000252355">
    <property type="component" value="Unassembled WGS sequence"/>
</dbReference>
<dbReference type="Gene3D" id="2.60.40.1180">
    <property type="entry name" value="Golgi alpha-mannosidase II"/>
    <property type="match status" value="1"/>
</dbReference>
<evidence type="ECO:0000313" key="4">
    <source>
        <dbReference type="EMBL" id="RCK79542.1"/>
    </source>
</evidence>
<dbReference type="CDD" id="cd02856">
    <property type="entry name" value="E_set_GDE_Isoamylase_N"/>
    <property type="match status" value="1"/>
</dbReference>
<dbReference type="InterPro" id="IPR004193">
    <property type="entry name" value="Glyco_hydro_13_N"/>
</dbReference>
<protein>
    <submittedName>
        <fullName evidence="4">Glycogen debranching enzyme</fullName>
    </submittedName>
</protein>
<evidence type="ECO:0000256" key="2">
    <source>
        <dbReference type="SAM" id="SignalP"/>
    </source>
</evidence>
<comment type="caution">
    <text evidence="4">The sequence shown here is derived from an EMBL/GenBank/DDBJ whole genome shotgun (WGS) entry which is preliminary data.</text>
</comment>
<dbReference type="Pfam" id="PF02922">
    <property type="entry name" value="CBM_48"/>
    <property type="match status" value="1"/>
</dbReference>
<dbReference type="AlphaFoldDB" id="A0A367ZQ91"/>
<dbReference type="GO" id="GO:0004553">
    <property type="term" value="F:hydrolase activity, hydrolyzing O-glycosyl compounds"/>
    <property type="evidence" value="ECO:0007669"/>
    <property type="project" value="InterPro"/>
</dbReference>
<dbReference type="Gene3D" id="2.60.40.10">
    <property type="entry name" value="Immunoglobulins"/>
    <property type="match status" value="1"/>
</dbReference>